<dbReference type="Pfam" id="PF13456">
    <property type="entry name" value="RVT_3"/>
    <property type="match status" value="1"/>
</dbReference>
<dbReference type="GO" id="GO:0003676">
    <property type="term" value="F:nucleic acid binding"/>
    <property type="evidence" value="ECO:0007669"/>
    <property type="project" value="InterPro"/>
</dbReference>
<protein>
    <recommendedName>
        <fullName evidence="4">Reverse transcriptase zinc-binding domain-containing protein</fullName>
    </recommendedName>
</protein>
<name>A0A2N9GPB6_FAGSY</name>
<dbReference type="InterPro" id="IPR002156">
    <property type="entry name" value="RNaseH_domain"/>
</dbReference>
<evidence type="ECO:0000313" key="3">
    <source>
        <dbReference type="EMBL" id="SPD01313.1"/>
    </source>
</evidence>
<dbReference type="InterPro" id="IPR052929">
    <property type="entry name" value="RNase_H-like_EbsB-rel"/>
</dbReference>
<evidence type="ECO:0000259" key="2">
    <source>
        <dbReference type="Pfam" id="PF13966"/>
    </source>
</evidence>
<dbReference type="PANTHER" id="PTHR47074:SF11">
    <property type="entry name" value="REVERSE TRANSCRIPTASE-LIKE PROTEIN"/>
    <property type="match status" value="1"/>
</dbReference>
<evidence type="ECO:0008006" key="4">
    <source>
        <dbReference type="Google" id="ProtNLM"/>
    </source>
</evidence>
<feature type="domain" description="RNase H type-1" evidence="1">
    <location>
        <begin position="276"/>
        <end position="380"/>
    </location>
</feature>
<reference evidence="3" key="1">
    <citation type="submission" date="2018-02" db="EMBL/GenBank/DDBJ databases">
        <authorList>
            <person name="Cohen D.B."/>
            <person name="Kent A.D."/>
        </authorList>
    </citation>
    <scope>NUCLEOTIDE SEQUENCE</scope>
</reference>
<dbReference type="Pfam" id="PF13966">
    <property type="entry name" value="zf-RVT"/>
    <property type="match status" value="1"/>
</dbReference>
<evidence type="ECO:0000259" key="1">
    <source>
        <dbReference type="Pfam" id="PF13456"/>
    </source>
</evidence>
<organism evidence="3">
    <name type="scientific">Fagus sylvatica</name>
    <name type="common">Beechnut</name>
    <dbReference type="NCBI Taxonomy" id="28930"/>
    <lineage>
        <taxon>Eukaryota</taxon>
        <taxon>Viridiplantae</taxon>
        <taxon>Streptophyta</taxon>
        <taxon>Embryophyta</taxon>
        <taxon>Tracheophyta</taxon>
        <taxon>Spermatophyta</taxon>
        <taxon>Magnoliopsida</taxon>
        <taxon>eudicotyledons</taxon>
        <taxon>Gunneridae</taxon>
        <taxon>Pentapetalae</taxon>
        <taxon>rosids</taxon>
        <taxon>fabids</taxon>
        <taxon>Fagales</taxon>
        <taxon>Fagaceae</taxon>
        <taxon>Fagus</taxon>
    </lineage>
</organism>
<proteinExistence type="predicted"/>
<dbReference type="AlphaFoldDB" id="A0A2N9GPB6"/>
<accession>A0A2N9GPB6</accession>
<gene>
    <name evidence="3" type="ORF">FSB_LOCUS29195</name>
</gene>
<dbReference type="InterPro" id="IPR026960">
    <property type="entry name" value="RVT-Znf"/>
</dbReference>
<dbReference type="PANTHER" id="PTHR47074">
    <property type="entry name" value="BNAC02G40300D PROTEIN"/>
    <property type="match status" value="1"/>
</dbReference>
<dbReference type="GO" id="GO:0004523">
    <property type="term" value="F:RNA-DNA hybrid ribonuclease activity"/>
    <property type="evidence" value="ECO:0007669"/>
    <property type="project" value="InterPro"/>
</dbReference>
<dbReference type="EMBL" id="OIVN01002182">
    <property type="protein sequence ID" value="SPD01313.1"/>
    <property type="molecule type" value="Genomic_DNA"/>
</dbReference>
<sequence length="404" mass="46094">MQLSILISEESHTWNRDAIHSLFWAWDAEIICSIPLPPRRKPDRLFWNATTTGLFSVRSAYFLLMQSKAEEVEGECSSVGRERKFWKYLWALSLPPKVKLFLWRACIGILPTHDLLWRRHMRIDDCCSCCLQAVESTGHALWSCPAANDVWLESHLKLHKWDRCIHNFCDLLMLVRERLEMEEVELFACLAYFIWDQRNKVIHEGAAPNPVGVVGRARSLLQSFKISLPQVGHSVRSDASQHGQGDDRVIWEAPQVGECKVNWEISKDTSSQVWYVGVLIRNHAGSVMAGLCSPVMALPRGLNPRVGACIQALKFALDLGFFDICFEGPRVDFLDVMSSNQKESVADLWHEEVWVLIQRFHHFMVSSCTVKFNRATLGLAQLGSSFSSPKVWIEEVPSQILSLM</sequence>
<feature type="domain" description="Reverse transcriptase zinc-binding" evidence="2">
    <location>
        <begin position="55"/>
        <end position="151"/>
    </location>
</feature>